<feature type="domain" description="DUF7880" evidence="1">
    <location>
        <begin position="81"/>
        <end position="207"/>
    </location>
</feature>
<sequence>MAAIFTTAHVSIFAPSLNSTPLKHHKRAPRCALPSQKWTESRRLVSISLVLLHSLSSLPPYANAATSNLFDRYVKRKKLEPLETYVPAVILTQLQIKDIEDSLEVDQPQYDIYRSVLRSGPAASFRSNIRAVAEYASDGGQGKAAFDDVERCLRAVDELDSLLLRASRNNKGASVKLMKEKITTAVNALNSLLKTVPTDVLDKANAIADSYRNPESNDVPQELDQDLKELQSIL</sequence>
<dbReference type="Proteomes" id="UP000813463">
    <property type="component" value="Chromosome 1"/>
</dbReference>
<dbReference type="RefSeq" id="XP_021855769.1">
    <property type="nucleotide sequence ID" value="XM_022000077.2"/>
</dbReference>
<proteinExistence type="predicted"/>
<keyword evidence="2" id="KW-1185">Reference proteome</keyword>
<evidence type="ECO:0000313" key="3">
    <source>
        <dbReference type="RefSeq" id="XP_021855769.1"/>
    </source>
</evidence>
<dbReference type="KEGG" id="soe:110795099"/>
<dbReference type="Pfam" id="PF25306">
    <property type="entry name" value="DUF7880"/>
    <property type="match status" value="1"/>
</dbReference>
<dbReference type="GeneID" id="110795099"/>
<reference evidence="3" key="2">
    <citation type="submission" date="2025-08" db="UniProtKB">
        <authorList>
            <consortium name="RefSeq"/>
        </authorList>
    </citation>
    <scope>IDENTIFICATION</scope>
    <source>
        <tissue evidence="3">Leaf</tissue>
    </source>
</reference>
<dbReference type="AlphaFoldDB" id="A0A9R0IWX3"/>
<organism evidence="2 3">
    <name type="scientific">Spinacia oleracea</name>
    <name type="common">Spinach</name>
    <dbReference type="NCBI Taxonomy" id="3562"/>
    <lineage>
        <taxon>Eukaryota</taxon>
        <taxon>Viridiplantae</taxon>
        <taxon>Streptophyta</taxon>
        <taxon>Embryophyta</taxon>
        <taxon>Tracheophyta</taxon>
        <taxon>Spermatophyta</taxon>
        <taxon>Magnoliopsida</taxon>
        <taxon>eudicotyledons</taxon>
        <taxon>Gunneridae</taxon>
        <taxon>Pentapetalae</taxon>
        <taxon>Caryophyllales</taxon>
        <taxon>Chenopodiaceae</taxon>
        <taxon>Chenopodioideae</taxon>
        <taxon>Anserineae</taxon>
        <taxon>Spinacia</taxon>
    </lineage>
</organism>
<gene>
    <name evidence="3" type="primary">LOC110795099</name>
</gene>
<protein>
    <recommendedName>
        <fullName evidence="1">DUF7880 domain-containing protein</fullName>
    </recommendedName>
</protein>
<dbReference type="PANTHER" id="PTHR36014">
    <property type="entry name" value="OS03G0176600 PROTEIN"/>
    <property type="match status" value="1"/>
</dbReference>
<dbReference type="OrthoDB" id="512787at2759"/>
<name>A0A9R0IWX3_SPIOL</name>
<evidence type="ECO:0000313" key="2">
    <source>
        <dbReference type="Proteomes" id="UP000813463"/>
    </source>
</evidence>
<dbReference type="InterPro" id="IPR057202">
    <property type="entry name" value="DUF7880"/>
</dbReference>
<evidence type="ECO:0000259" key="1">
    <source>
        <dbReference type="Pfam" id="PF25306"/>
    </source>
</evidence>
<accession>A0A9R0IWX3</accession>
<dbReference type="PANTHER" id="PTHR36014:SF1">
    <property type="entry name" value="OS03G0176700 PROTEIN"/>
    <property type="match status" value="1"/>
</dbReference>
<reference evidence="2" key="1">
    <citation type="journal article" date="2021" name="Nat. Commun.">
        <title>Genomic analyses provide insights into spinach domestication and the genetic basis of agronomic traits.</title>
        <authorList>
            <person name="Cai X."/>
            <person name="Sun X."/>
            <person name="Xu C."/>
            <person name="Sun H."/>
            <person name="Wang X."/>
            <person name="Ge C."/>
            <person name="Zhang Z."/>
            <person name="Wang Q."/>
            <person name="Fei Z."/>
            <person name="Jiao C."/>
            <person name="Wang Q."/>
        </authorList>
    </citation>
    <scope>NUCLEOTIDE SEQUENCE [LARGE SCALE GENOMIC DNA]</scope>
    <source>
        <strain evidence="2">cv. Varoflay</strain>
    </source>
</reference>